<dbReference type="InterPro" id="IPR011528">
    <property type="entry name" value="NERD"/>
</dbReference>
<reference evidence="2 3" key="1">
    <citation type="submission" date="2017-07" db="EMBL/GenBank/DDBJ databases">
        <title>Complete genome sequence of Oryzomicrobium terrae TPP412.</title>
        <authorList>
            <person name="Chiu L.-W."/>
            <person name="Lo K.-J."/>
            <person name="Tsai Y.-M."/>
            <person name="Lin S.-S."/>
            <person name="Kuo C.-H."/>
            <person name="Liu C.-T."/>
        </authorList>
    </citation>
    <scope>NUCLEOTIDE SEQUENCE [LARGE SCALE GENOMIC DNA]</scope>
    <source>
        <strain evidence="2 3">TPP412</strain>
    </source>
</reference>
<protein>
    <recommendedName>
        <fullName evidence="1">NERD domain-containing protein</fullName>
    </recommendedName>
</protein>
<proteinExistence type="predicted"/>
<dbReference type="KEGG" id="otr:OTERR_22430"/>
<evidence type="ECO:0000313" key="2">
    <source>
        <dbReference type="EMBL" id="QEL65719.1"/>
    </source>
</evidence>
<dbReference type="AlphaFoldDB" id="A0A5C1EAR6"/>
<dbReference type="Pfam" id="PF01396">
    <property type="entry name" value="Zn_ribbon_Top1"/>
    <property type="match status" value="1"/>
</dbReference>
<dbReference type="Gene3D" id="3.30.65.10">
    <property type="entry name" value="Bacterial Topoisomerase I, domain 1"/>
    <property type="match status" value="1"/>
</dbReference>
<dbReference type="PROSITE" id="PS50965">
    <property type="entry name" value="NERD"/>
    <property type="match status" value="1"/>
</dbReference>
<organism evidence="2 3">
    <name type="scientific">Oryzomicrobium terrae</name>
    <dbReference type="NCBI Taxonomy" id="1735038"/>
    <lineage>
        <taxon>Bacteria</taxon>
        <taxon>Pseudomonadati</taxon>
        <taxon>Pseudomonadota</taxon>
        <taxon>Betaproteobacteria</taxon>
        <taxon>Rhodocyclales</taxon>
        <taxon>Rhodocyclaceae</taxon>
        <taxon>Oryzomicrobium</taxon>
    </lineage>
</organism>
<dbReference type="RefSeq" id="WP_149425833.1">
    <property type="nucleotide sequence ID" value="NZ_CP022579.1"/>
</dbReference>
<evidence type="ECO:0000313" key="3">
    <source>
        <dbReference type="Proteomes" id="UP000323671"/>
    </source>
</evidence>
<gene>
    <name evidence="2" type="ORF">OTERR_22430</name>
</gene>
<name>A0A5C1EAR6_9RHOO</name>
<dbReference type="GO" id="GO:0005694">
    <property type="term" value="C:chromosome"/>
    <property type="evidence" value="ECO:0007669"/>
    <property type="project" value="InterPro"/>
</dbReference>
<dbReference type="EMBL" id="CP022579">
    <property type="protein sequence ID" value="QEL65719.1"/>
    <property type="molecule type" value="Genomic_DNA"/>
</dbReference>
<keyword evidence="3" id="KW-1185">Reference proteome</keyword>
<dbReference type="Pfam" id="PF08378">
    <property type="entry name" value="NERD"/>
    <property type="match status" value="1"/>
</dbReference>
<accession>A0A5C1EAR6</accession>
<dbReference type="GO" id="GO:0003916">
    <property type="term" value="F:DNA topoisomerase activity"/>
    <property type="evidence" value="ECO:0007669"/>
    <property type="project" value="InterPro"/>
</dbReference>
<dbReference type="GO" id="GO:0003677">
    <property type="term" value="F:DNA binding"/>
    <property type="evidence" value="ECO:0007669"/>
    <property type="project" value="InterPro"/>
</dbReference>
<evidence type="ECO:0000259" key="1">
    <source>
        <dbReference type="PROSITE" id="PS50965"/>
    </source>
</evidence>
<dbReference type="GO" id="GO:0006265">
    <property type="term" value="P:DNA topological change"/>
    <property type="evidence" value="ECO:0007669"/>
    <property type="project" value="InterPro"/>
</dbReference>
<sequence>MSLSALLKGWQGELMGTLAHRLFLDTKVYHSLNNITLPTSNGTTQIDHVIVSRYGLFVVETKNMAGWIFGDAKTPQWTQVLGGKKFRFQNPLHQNYRHTKALEEFLGVRPEQMIPLVMFWGECEFKTAMPNNVLQRGYTGFIKSHTVVHFSETEVGEILVALKSGMLPKGLIQSFKTRRQHLDSLDHRHSSTTTCPKCGKALVQRHARGGSTAFLGCSGFPNCRFTRSC</sequence>
<feature type="domain" description="NERD" evidence="1">
    <location>
        <begin position="8"/>
        <end position="125"/>
    </location>
</feature>
<dbReference type="InterPro" id="IPR013498">
    <property type="entry name" value="Topo_IA_Znf"/>
</dbReference>
<dbReference type="Proteomes" id="UP000323671">
    <property type="component" value="Chromosome"/>
</dbReference>
<dbReference type="SUPFAM" id="SSF57783">
    <property type="entry name" value="Zinc beta-ribbon"/>
    <property type="match status" value="1"/>
</dbReference>